<gene>
    <name evidence="1" type="ORF">NP493_8046g00002</name>
</gene>
<dbReference type="EMBL" id="JAODUO010008034">
    <property type="protein sequence ID" value="KAK2138317.1"/>
    <property type="molecule type" value="Genomic_DNA"/>
</dbReference>
<protein>
    <submittedName>
        <fullName evidence="1">Uncharacterized protein</fullName>
    </submittedName>
</protein>
<proteinExistence type="predicted"/>
<accession>A0AAD9IPN2</accession>
<organism evidence="1 2">
    <name type="scientific">Ridgeia piscesae</name>
    <name type="common">Tubeworm</name>
    <dbReference type="NCBI Taxonomy" id="27915"/>
    <lineage>
        <taxon>Eukaryota</taxon>
        <taxon>Metazoa</taxon>
        <taxon>Spiralia</taxon>
        <taxon>Lophotrochozoa</taxon>
        <taxon>Annelida</taxon>
        <taxon>Polychaeta</taxon>
        <taxon>Sedentaria</taxon>
        <taxon>Canalipalpata</taxon>
        <taxon>Sabellida</taxon>
        <taxon>Siboglinidae</taxon>
        <taxon>Ridgeia</taxon>
    </lineage>
</organism>
<reference evidence="1" key="1">
    <citation type="journal article" date="2023" name="Mol. Biol. Evol.">
        <title>Third-Generation Sequencing Reveals the Adaptive Role of the Epigenome in Three Deep-Sea Polychaetes.</title>
        <authorList>
            <person name="Perez M."/>
            <person name="Aroh O."/>
            <person name="Sun Y."/>
            <person name="Lan Y."/>
            <person name="Juniper S.K."/>
            <person name="Young C.R."/>
            <person name="Angers B."/>
            <person name="Qian P.Y."/>
        </authorList>
    </citation>
    <scope>NUCLEOTIDE SEQUENCE</scope>
    <source>
        <strain evidence="1">R07B-5</strain>
    </source>
</reference>
<evidence type="ECO:0000313" key="1">
    <source>
        <dbReference type="EMBL" id="KAK2138317.1"/>
    </source>
</evidence>
<keyword evidence="2" id="KW-1185">Reference proteome</keyword>
<evidence type="ECO:0000313" key="2">
    <source>
        <dbReference type="Proteomes" id="UP001209878"/>
    </source>
</evidence>
<comment type="caution">
    <text evidence="1">The sequence shown here is derived from an EMBL/GenBank/DDBJ whole genome shotgun (WGS) entry which is preliminary data.</text>
</comment>
<dbReference type="Proteomes" id="UP001209878">
    <property type="component" value="Unassembled WGS sequence"/>
</dbReference>
<name>A0AAD9IPN2_RIDPI</name>
<sequence length="66" mass="7704">MSSTYSPYDDRYIRSQHPHMEHKTLTTCPVCSFQSLYLNIPPTYITNNTDHMSSTLSPITIWNTKH</sequence>
<dbReference type="AlphaFoldDB" id="A0AAD9IPN2"/>